<sequence>MKLFASAKSTKIRKKNFRPAGKGAKVKNLLKFISIGLVLMVVVFSQVTQQSSAVEAADVSQNDLDFMDTSDVVVKSYKASSTDTTVYLYVRDNDLNTTHTGTTEWASTHATETKPIIATSTFTLDASQSLGNLVSSTTFTSALDSTGVPTEFDAYTLKTNEQGAPTHAAKRLDSP</sequence>
<reference evidence="1" key="1">
    <citation type="submission" date="2018-05" db="EMBL/GenBank/DDBJ databases">
        <authorList>
            <person name="Lanie J.A."/>
            <person name="Ng W.-L."/>
            <person name="Kazmierczak K.M."/>
            <person name="Andrzejewski T.M."/>
            <person name="Davidsen T.M."/>
            <person name="Wayne K.J."/>
            <person name="Tettelin H."/>
            <person name="Glass J.I."/>
            <person name="Rusch D."/>
            <person name="Podicherti R."/>
            <person name="Tsui H.-C.T."/>
            <person name="Winkler M.E."/>
        </authorList>
    </citation>
    <scope>NUCLEOTIDE SEQUENCE</scope>
</reference>
<dbReference type="EMBL" id="UINC01187357">
    <property type="protein sequence ID" value="SVE00040.1"/>
    <property type="molecule type" value="Genomic_DNA"/>
</dbReference>
<protein>
    <submittedName>
        <fullName evidence="1">Uncharacterized protein</fullName>
    </submittedName>
</protein>
<accession>A0A382ZXL3</accession>
<gene>
    <name evidence="1" type="ORF">METZ01_LOCUS452894</name>
</gene>
<organism evidence="1">
    <name type="scientific">marine metagenome</name>
    <dbReference type="NCBI Taxonomy" id="408172"/>
    <lineage>
        <taxon>unclassified sequences</taxon>
        <taxon>metagenomes</taxon>
        <taxon>ecological metagenomes</taxon>
    </lineage>
</organism>
<evidence type="ECO:0000313" key="1">
    <source>
        <dbReference type="EMBL" id="SVE00040.1"/>
    </source>
</evidence>
<dbReference type="AlphaFoldDB" id="A0A382ZXL3"/>
<feature type="non-terminal residue" evidence="1">
    <location>
        <position position="175"/>
    </location>
</feature>
<proteinExistence type="predicted"/>
<name>A0A382ZXL3_9ZZZZ</name>